<dbReference type="EMBL" id="BNAB01000008">
    <property type="protein sequence ID" value="GHE02174.1"/>
    <property type="molecule type" value="Genomic_DNA"/>
</dbReference>
<accession>A0AAN4URU6</accession>
<dbReference type="AlphaFoldDB" id="A0AAN4URU6"/>
<reference evidence="3" key="1">
    <citation type="journal article" date="2014" name="Int. J. Syst. Evol. Microbiol.">
        <title>Complete genome sequence of Corynebacterium casei LMG S-19264T (=DSM 44701T), isolated from a smear-ripened cheese.</title>
        <authorList>
            <consortium name="US DOE Joint Genome Institute (JGI-PGF)"/>
            <person name="Walter F."/>
            <person name="Albersmeier A."/>
            <person name="Kalinowski J."/>
            <person name="Ruckert C."/>
        </authorList>
    </citation>
    <scope>NUCLEOTIDE SEQUENCE</scope>
    <source>
        <strain evidence="3">CGMCC 1.10859</strain>
    </source>
</reference>
<dbReference type="Proteomes" id="UP000199541">
    <property type="component" value="Unassembled WGS sequence"/>
</dbReference>
<feature type="domain" description="Primase C-terminal 2" evidence="1">
    <location>
        <begin position="246"/>
        <end position="311"/>
    </location>
</feature>
<dbReference type="Pfam" id="PF08707">
    <property type="entry name" value="PriCT_2"/>
    <property type="match status" value="1"/>
</dbReference>
<reference evidence="4 5" key="2">
    <citation type="submission" date="2016-10" db="EMBL/GenBank/DDBJ databases">
        <authorList>
            <person name="Varghese N."/>
            <person name="Submissions S."/>
        </authorList>
    </citation>
    <scope>NUCLEOTIDE SEQUENCE [LARGE SCALE GENOMIC DNA]</scope>
    <source>
        <strain evidence="4 5">DSM 24802</strain>
    </source>
</reference>
<dbReference type="InterPro" id="IPR054347">
    <property type="entry name" value="TOTE_primase"/>
</dbReference>
<sequence>MELIKQIAALASAEAHAEGYPDKKTGKFTYRKVEGAITPKMLAAHLDGTQPLGMYLNVDAQQQKSHFLVLDFDDHDKRGIAYQPTLEVAMHLQRENIPFLVFRSGGGHGYHIWLAFENARRVDTLKADAQRLLAGVEVDKTKFVAVSSGCLNRTKVNSKGKATHVEHGVEVLPKGKGAQNVAVPCSRASVPMKLVQDGSAIKLEECGLDELELKFVPTKKPGRKAAEESSGVDRDAAFDAFIQKFDPDDRAQWGAAGICLQVAFGKENDWARDRWTEWSKTSHKYQAGDDADWDQFTGAKNYSPLSFWYIAKDHGYSGKWPFTQTERRKLLALDFLTDVKILRDQADKAYAELRERDFVQIDSNEFKETVALALYRKEQSLPDERAVKGAQMIAMAMARDTEPEDIALRFAKVGGKRYVFLADKGRTIIEIDEEGWRVNNEAPVQFRKGIGLPMTVERGGSLDELLAFFNVDRDSMIFLLAWMATAIIHPGGQCPIAILDGIAGSGKSSTLSTIVQIVDPKVGAQAGDPQSEEDLVVSAYQSAALSFDNVSSLSRFSDALCRMATGGGMSRRKKYSDGDVFALDAMRPVIVAGVDPTFYKQDLIERIIRITLTKPKAYIDEEEFISRRREMLPRYRGALFDLVSRVLRDVHGIEQTTARFGVFTRVGECIARLLGREEGWFMTQYEMMRMSIALESSEADSVYQFLAHYLRGFDKGVGSKHRDTAGRLLMELKDTLREAPIPVAAADIPTNARVMGSRISECLSLLAKSTGWVVTRGADREFVFEKMWEIEVSADDVFEIAKQYADARARDAGIV</sequence>
<keyword evidence="5" id="KW-1185">Reference proteome</keyword>
<evidence type="ECO:0000313" key="3">
    <source>
        <dbReference type="EMBL" id="GHE02174.1"/>
    </source>
</evidence>
<evidence type="ECO:0000313" key="4">
    <source>
        <dbReference type="EMBL" id="SDX06125.1"/>
    </source>
</evidence>
<dbReference type="GO" id="GO:0016817">
    <property type="term" value="F:hydrolase activity, acting on acid anhydrides"/>
    <property type="evidence" value="ECO:0007669"/>
    <property type="project" value="InterPro"/>
</dbReference>
<feature type="domain" description="TOTE conflict system primase" evidence="2">
    <location>
        <begin position="23"/>
        <end position="127"/>
    </location>
</feature>
<evidence type="ECO:0000313" key="5">
    <source>
        <dbReference type="Proteomes" id="UP000199541"/>
    </source>
</evidence>
<dbReference type="Pfam" id="PF22548">
    <property type="entry name" value="AEP-TOTE"/>
    <property type="match status" value="1"/>
</dbReference>
<comment type="caution">
    <text evidence="3">The sequence shown here is derived from an EMBL/GenBank/DDBJ whole genome shotgun (WGS) entry which is preliminary data.</text>
</comment>
<organism evidence="3 6">
    <name type="scientific">Allgaiera indica</name>
    <dbReference type="NCBI Taxonomy" id="765699"/>
    <lineage>
        <taxon>Bacteria</taxon>
        <taxon>Pseudomonadati</taxon>
        <taxon>Pseudomonadota</taxon>
        <taxon>Alphaproteobacteria</taxon>
        <taxon>Rhodobacterales</taxon>
        <taxon>Paracoccaceae</taxon>
        <taxon>Allgaiera</taxon>
    </lineage>
</organism>
<dbReference type="InterPro" id="IPR014819">
    <property type="entry name" value="PriCT_2"/>
</dbReference>
<proteinExistence type="predicted"/>
<evidence type="ECO:0000259" key="2">
    <source>
        <dbReference type="Pfam" id="PF22548"/>
    </source>
</evidence>
<name>A0AAN4URU6_9RHOB</name>
<evidence type="ECO:0000313" key="6">
    <source>
        <dbReference type="Proteomes" id="UP000634647"/>
    </source>
</evidence>
<dbReference type="Proteomes" id="UP000634647">
    <property type="component" value="Unassembled WGS sequence"/>
</dbReference>
<gene>
    <name evidence="3" type="ORF">GCM10008024_20730</name>
    <name evidence="4" type="ORF">SAMN05444006_109127</name>
</gene>
<reference evidence="3" key="3">
    <citation type="submission" date="2023-06" db="EMBL/GenBank/DDBJ databases">
        <authorList>
            <person name="Sun Q."/>
            <person name="Zhou Y."/>
        </authorList>
    </citation>
    <scope>NUCLEOTIDE SEQUENCE</scope>
    <source>
        <strain evidence="3">CGMCC 1.10859</strain>
    </source>
</reference>
<protein>
    <submittedName>
        <fullName evidence="4">Primase C terminal 2 (PriCT-2)</fullName>
    </submittedName>
</protein>
<dbReference type="RefSeq" id="WP_035845444.1">
    <property type="nucleotide sequence ID" value="NZ_BNAB01000008.1"/>
</dbReference>
<evidence type="ECO:0000259" key="1">
    <source>
        <dbReference type="Pfam" id="PF08707"/>
    </source>
</evidence>
<dbReference type="EMBL" id="FNOB01000009">
    <property type="protein sequence ID" value="SDX06125.1"/>
    <property type="molecule type" value="Genomic_DNA"/>
</dbReference>